<dbReference type="InterPro" id="IPR001478">
    <property type="entry name" value="PDZ"/>
</dbReference>
<dbReference type="STRING" id="1385369.N825_20300"/>
<comment type="caution">
    <text evidence="4">The sequence shown here is derived from an EMBL/GenBank/DDBJ whole genome shotgun (WGS) entry which is preliminary data.</text>
</comment>
<dbReference type="InterPro" id="IPR051201">
    <property type="entry name" value="Chloro_Bact_Ser_Proteases"/>
</dbReference>
<evidence type="ECO:0000259" key="3">
    <source>
        <dbReference type="PROSITE" id="PS50106"/>
    </source>
</evidence>
<dbReference type="InterPro" id="IPR036034">
    <property type="entry name" value="PDZ_sf"/>
</dbReference>
<keyword evidence="5" id="KW-1185">Reference proteome</keyword>
<gene>
    <name evidence="4" type="ORF">N825_20300</name>
</gene>
<dbReference type="PANTHER" id="PTHR43343">
    <property type="entry name" value="PEPTIDASE S12"/>
    <property type="match status" value="1"/>
</dbReference>
<accession>W9HC21</accession>
<dbReference type="EMBL" id="AVFL01000002">
    <property type="protein sequence ID" value="EWY42237.1"/>
    <property type="molecule type" value="Genomic_DNA"/>
</dbReference>
<keyword evidence="1" id="KW-0645">Protease</keyword>
<evidence type="ECO:0000256" key="2">
    <source>
        <dbReference type="ARBA" id="ARBA00022801"/>
    </source>
</evidence>
<dbReference type="PRINTS" id="PR00834">
    <property type="entry name" value="PROTEASES2C"/>
</dbReference>
<dbReference type="PROSITE" id="PS50106">
    <property type="entry name" value="PDZ"/>
    <property type="match status" value="1"/>
</dbReference>
<dbReference type="AlphaFoldDB" id="W9HC21"/>
<evidence type="ECO:0000256" key="1">
    <source>
        <dbReference type="ARBA" id="ARBA00022670"/>
    </source>
</evidence>
<dbReference type="Proteomes" id="UP000019486">
    <property type="component" value="Unassembled WGS sequence"/>
</dbReference>
<dbReference type="GO" id="GO:0006508">
    <property type="term" value="P:proteolysis"/>
    <property type="evidence" value="ECO:0007669"/>
    <property type="project" value="UniProtKB-KW"/>
</dbReference>
<dbReference type="Pfam" id="PF13180">
    <property type="entry name" value="PDZ_2"/>
    <property type="match status" value="1"/>
</dbReference>
<dbReference type="Gene3D" id="2.40.10.120">
    <property type="match status" value="1"/>
</dbReference>
<organism evidence="4 5">
    <name type="scientific">Skermanella stibiiresistens SB22</name>
    <dbReference type="NCBI Taxonomy" id="1385369"/>
    <lineage>
        <taxon>Bacteria</taxon>
        <taxon>Pseudomonadati</taxon>
        <taxon>Pseudomonadota</taxon>
        <taxon>Alphaproteobacteria</taxon>
        <taxon>Rhodospirillales</taxon>
        <taxon>Azospirillaceae</taxon>
        <taxon>Skermanella</taxon>
    </lineage>
</organism>
<sequence>MVTRSGVNAVGGNMPSALGMFQRFGLDRQLGRHLGHVLVWGMLAATSSASTITSPARAQEARAPDVAAMTRSVVGVKATVPSNARSAESLGTERSGSGVVIDGSGLIVTIGYLIMEASAVEVRTADGKTHPAEIVAYDNASGFGLIRGRYGFKAEPMRLGRSAEARVGDPMLAVAQGGLEGVHATLVVGKREFAGYWEYLLDEAIFTAPAMAEFGGAALVSAKGELMGIGSLFVHDAAPPLAAPGNMFIPVDVLKPILGDLLAMGRSAEAPRPWIGVTTREAGGRVVIQRVTPEGPAAAAGLRPDDAVLAVGGQPVTSLAEFYRKIWALGDAGTLVPLEVQRGGRVETLSVRSMDRHRHLRLNPTF</sequence>
<dbReference type="SMART" id="SM00228">
    <property type="entry name" value="PDZ"/>
    <property type="match status" value="1"/>
</dbReference>
<dbReference type="SUPFAM" id="SSF50494">
    <property type="entry name" value="Trypsin-like serine proteases"/>
    <property type="match status" value="1"/>
</dbReference>
<dbReference type="PATRIC" id="fig|1385369.3.peg.981"/>
<evidence type="ECO:0000313" key="5">
    <source>
        <dbReference type="Proteomes" id="UP000019486"/>
    </source>
</evidence>
<name>W9HC21_9PROT</name>
<dbReference type="GO" id="GO:0004252">
    <property type="term" value="F:serine-type endopeptidase activity"/>
    <property type="evidence" value="ECO:0007669"/>
    <property type="project" value="InterPro"/>
</dbReference>
<dbReference type="PANTHER" id="PTHR43343:SF3">
    <property type="entry name" value="PROTEASE DO-LIKE 8, CHLOROPLASTIC"/>
    <property type="match status" value="1"/>
</dbReference>
<dbReference type="InterPro" id="IPR009003">
    <property type="entry name" value="Peptidase_S1_PA"/>
</dbReference>
<proteinExistence type="predicted"/>
<dbReference type="Pfam" id="PF13365">
    <property type="entry name" value="Trypsin_2"/>
    <property type="match status" value="1"/>
</dbReference>
<dbReference type="InterPro" id="IPR001940">
    <property type="entry name" value="Peptidase_S1C"/>
</dbReference>
<evidence type="ECO:0000313" key="4">
    <source>
        <dbReference type="EMBL" id="EWY42237.1"/>
    </source>
</evidence>
<feature type="domain" description="PDZ" evidence="3">
    <location>
        <begin position="261"/>
        <end position="344"/>
    </location>
</feature>
<dbReference type="Gene3D" id="2.30.42.10">
    <property type="match status" value="1"/>
</dbReference>
<dbReference type="SUPFAM" id="SSF50156">
    <property type="entry name" value="PDZ domain-like"/>
    <property type="match status" value="1"/>
</dbReference>
<reference evidence="4 5" key="1">
    <citation type="submission" date="2013-08" db="EMBL/GenBank/DDBJ databases">
        <title>The genome sequence of Skermanella stibiiresistens.</title>
        <authorList>
            <person name="Zhu W."/>
            <person name="Wang G."/>
        </authorList>
    </citation>
    <scope>NUCLEOTIDE SEQUENCE [LARGE SCALE GENOMIC DNA]</scope>
    <source>
        <strain evidence="4 5">SB22</strain>
    </source>
</reference>
<keyword evidence="2" id="KW-0378">Hydrolase</keyword>
<protein>
    <submittedName>
        <fullName evidence="4">Signal protein PDZ</fullName>
    </submittedName>
</protein>